<accession>A0A1H9C2Y0</accession>
<dbReference type="AlphaFoldDB" id="A0A1H9C2Y0"/>
<evidence type="ECO:0000256" key="1">
    <source>
        <dbReference type="SAM" id="MobiDB-lite"/>
    </source>
</evidence>
<dbReference type="SUPFAM" id="SSF110997">
    <property type="entry name" value="Sporulation related repeat"/>
    <property type="match status" value="1"/>
</dbReference>
<organism evidence="4 5">
    <name type="scientific">Ectothiorhodospira magna</name>
    <dbReference type="NCBI Taxonomy" id="867345"/>
    <lineage>
        <taxon>Bacteria</taxon>
        <taxon>Pseudomonadati</taxon>
        <taxon>Pseudomonadota</taxon>
        <taxon>Gammaproteobacteria</taxon>
        <taxon>Chromatiales</taxon>
        <taxon>Ectothiorhodospiraceae</taxon>
        <taxon>Ectothiorhodospira</taxon>
    </lineage>
</organism>
<evidence type="ECO:0000256" key="2">
    <source>
        <dbReference type="SAM" id="Phobius"/>
    </source>
</evidence>
<name>A0A1H9C2Y0_9GAMM</name>
<dbReference type="GO" id="GO:0042834">
    <property type="term" value="F:peptidoglycan binding"/>
    <property type="evidence" value="ECO:0007669"/>
    <property type="project" value="InterPro"/>
</dbReference>
<keyword evidence="5" id="KW-1185">Reference proteome</keyword>
<dbReference type="Proteomes" id="UP000199496">
    <property type="component" value="Unassembled WGS sequence"/>
</dbReference>
<evidence type="ECO:0000313" key="4">
    <source>
        <dbReference type="EMBL" id="SEP95502.1"/>
    </source>
</evidence>
<evidence type="ECO:0000313" key="5">
    <source>
        <dbReference type="Proteomes" id="UP000199496"/>
    </source>
</evidence>
<gene>
    <name evidence="4" type="ORF">SAMN05421693_11219</name>
</gene>
<dbReference type="Gene3D" id="3.30.70.1070">
    <property type="entry name" value="Sporulation related repeat"/>
    <property type="match status" value="1"/>
</dbReference>
<dbReference type="EMBL" id="FOFO01000012">
    <property type="protein sequence ID" value="SEP95502.1"/>
    <property type="molecule type" value="Genomic_DNA"/>
</dbReference>
<proteinExistence type="predicted"/>
<protein>
    <submittedName>
        <fullName evidence="4">Sporulation related domain-containing protein</fullName>
    </submittedName>
</protein>
<feature type="transmembrane region" description="Helical" evidence="2">
    <location>
        <begin position="25"/>
        <end position="44"/>
    </location>
</feature>
<keyword evidence="2" id="KW-0472">Membrane</keyword>
<sequence>MAAKPRRQASRTRPVEEESPPLPSWIWGASGLGIGLFIALVVYLQTQQSAPEESPVATPAQEASDSGPARPRFDFYTLLPELEVVVPEPQIQPRTAPGGPPPPPAPVQQPGRYLLQAGSFRAQQEADRLRASLAMMGVEARIQPVTVNGDTWHRVQVGPFTDLDNLNRMRERLHANQVQTIMVRVPDA</sequence>
<evidence type="ECO:0000259" key="3">
    <source>
        <dbReference type="PROSITE" id="PS51724"/>
    </source>
</evidence>
<keyword evidence="2" id="KW-1133">Transmembrane helix</keyword>
<feature type="region of interest" description="Disordered" evidence="1">
    <location>
        <begin position="1"/>
        <end position="23"/>
    </location>
</feature>
<dbReference type="PROSITE" id="PS51724">
    <property type="entry name" value="SPOR"/>
    <property type="match status" value="1"/>
</dbReference>
<keyword evidence="2" id="KW-0812">Transmembrane</keyword>
<dbReference type="RefSeq" id="WP_090206000.1">
    <property type="nucleotide sequence ID" value="NZ_FOFO01000012.1"/>
</dbReference>
<dbReference type="InterPro" id="IPR007730">
    <property type="entry name" value="SPOR-like_dom"/>
</dbReference>
<dbReference type="PANTHER" id="PTHR38687">
    <property type="entry name" value="CELL DIVISION PROTEIN DEDD-RELATED"/>
    <property type="match status" value="1"/>
</dbReference>
<feature type="domain" description="SPOR" evidence="3">
    <location>
        <begin position="107"/>
        <end position="186"/>
    </location>
</feature>
<dbReference type="STRING" id="867345.SAMN05421693_11219"/>
<reference evidence="4 5" key="1">
    <citation type="submission" date="2016-10" db="EMBL/GenBank/DDBJ databases">
        <authorList>
            <person name="de Groot N.N."/>
        </authorList>
    </citation>
    <scope>NUCLEOTIDE SEQUENCE [LARGE SCALE GENOMIC DNA]</scope>
    <source>
        <strain evidence="4 5">B7-7</strain>
    </source>
</reference>
<dbReference type="OrthoDB" id="8558195at2"/>
<feature type="compositionally biased region" description="Basic residues" evidence="1">
    <location>
        <begin position="1"/>
        <end position="10"/>
    </location>
</feature>
<dbReference type="InterPro" id="IPR036680">
    <property type="entry name" value="SPOR-like_sf"/>
</dbReference>
<dbReference type="Pfam" id="PF05036">
    <property type="entry name" value="SPOR"/>
    <property type="match status" value="1"/>
</dbReference>
<dbReference type="InterPro" id="IPR052521">
    <property type="entry name" value="Cell_div_SPOR-domain"/>
</dbReference>
<dbReference type="PANTHER" id="PTHR38687:SF2">
    <property type="entry name" value="CELL DIVISION PROTEIN FTSN"/>
    <property type="match status" value="1"/>
</dbReference>